<dbReference type="Gene3D" id="3.40.50.980">
    <property type="match status" value="2"/>
</dbReference>
<dbReference type="InterPro" id="IPR023213">
    <property type="entry name" value="CAT-like_dom_sf"/>
</dbReference>
<feature type="non-terminal residue" evidence="6">
    <location>
        <position position="1315"/>
    </location>
</feature>
<evidence type="ECO:0000256" key="3">
    <source>
        <dbReference type="ARBA" id="ARBA00022450"/>
    </source>
</evidence>
<dbReference type="FunFam" id="3.30.300.30:FF:000010">
    <property type="entry name" value="Enterobactin synthetase component F"/>
    <property type="match status" value="1"/>
</dbReference>
<dbReference type="Gene3D" id="3.30.559.30">
    <property type="entry name" value="Nonribosomal peptide synthetase, condensation domain"/>
    <property type="match status" value="1"/>
</dbReference>
<dbReference type="PANTHER" id="PTHR45527">
    <property type="entry name" value="NONRIBOSOMAL PEPTIDE SYNTHETASE"/>
    <property type="match status" value="1"/>
</dbReference>
<dbReference type="PROSITE" id="PS50075">
    <property type="entry name" value="CARRIER"/>
    <property type="match status" value="4"/>
</dbReference>
<gene>
    <name evidence="6" type="ORF">G3I50_38610</name>
</gene>
<keyword evidence="3" id="KW-0596">Phosphopantetheine</keyword>
<sequence length="1315" mass="138812">GAALDASALRDALAADLPDYMVPSVLVTMDTLPPAPGGGVDRRALPVPVLGGTATRAPRTPVEELLCELYAEVLGLGSVGIDEDFFALGGDSILGFRLLSRARSRGISFGFRDMFELRTVAALAQVCSAYAPSDAPARFALPVSDDEAARLAAEPGVESVLPLSPNQQGLLFHHAFDDADADPYTLQIVLDFTAPVDAARLSAALDRVLLRHEALRASFRTAADQQSVQLVHEAPSVPVREAYAADDAEFTVLLDEDRATRFDLSSPPLIRAVAVRRADGTGSLVLTMHHIVVDGWSLPIVARDLFAAYGELGGVRDGAELSEALRAGADPSGAVPDGTGAQEDADRARYRDHLAWLASTDREASLEVWRQALADVAEPSRVATGQGDRVLEPVRQEYVLDEAGTAALATVARRHGVTVNTLVQAAWAIVLRGLTGRDEALFGVTVAGRPAELPGAGDLVGLFINTVPLSVRLRADEPLGELAVRLGREQSALLDHHHVALGDIQRTMGMGELFDTLLSFENYPLDQAAITACAEDAGLGLSDARVRDGSHFAISVVVEPGERMRLRVRHQPQLVDEATAQAAAAELLATLGAFVSTPELPLGRLARGEEAAPPKEAALTQEAGQPSADRTLPELFAAQAARTPHAPAVLAGGRSLPYRELDRRSNALAAELIARGAGSGDLVAVMLPRSTDLMVALLGVLKSGAAYVPVDPTYPAERIAMILEDSAPALAVTDNASLVPEGIAVVRPTENEAGAVGRTPRPEDAAYVIFTSGSTGRPKGVVVEHRSLGAYVARAAAAYPDAGGTSLAHTSVSFDLTVTCLYTPLVAGGQVHLAELPDAIGTVRPTFLKGTPSHLRLLDTLPEEVSPTGTLVLGGEALRGEMLAGWRTAHPDVTVINAYGPTEATVNVMEFRIEPGQPLAEGPVPIGRAFPYARVHLLDSGLRPVRPGARGELYLAGDGLARGYLGLPGQTSHRFVADPFGPAGSRMYRTGDLARLRSDGMIEYLGRVDDQVKVRGFRIELGEVEAAAEAVSGVRRAAASVRGTSAEPRLVGYLVAPGGVDTAEVEARMRTALPEYMVPSAFVVLDELPLTPNGKVDRAALPEPAGTAGTAGRTASGALEERLLGLFRQVLGREDVGVEDDFFVLGGDSIMSIQLVGRARAAGVKFSARHVFEHRTPARLAAALGGGHSPLEERLLGLFRQVLGREDVGVEDDFFVLGGDSIMSIQLVGRARAAGVKFSARHVFEHRTPARLAAALGGGHSPLEERLLGLFRQVLGREDVGVEDDFFVLGGDSIMSIQLVGRARAAGVKFSARHV</sequence>
<comment type="caution">
    <text evidence="6">The sequence shown here is derived from an EMBL/GenBank/DDBJ whole genome shotgun (WGS) entry which is preliminary data.</text>
</comment>
<dbReference type="FunFam" id="3.40.50.980:FF:000001">
    <property type="entry name" value="Non-ribosomal peptide synthetase"/>
    <property type="match status" value="1"/>
</dbReference>
<feature type="domain" description="Carrier" evidence="5">
    <location>
        <begin position="1258"/>
        <end position="1315"/>
    </location>
</feature>
<dbReference type="GO" id="GO:0017000">
    <property type="term" value="P:antibiotic biosynthetic process"/>
    <property type="evidence" value="ECO:0007669"/>
    <property type="project" value="UniProtKB-ARBA"/>
</dbReference>
<name>A0A7K3S9E5_9ACTN</name>
<dbReference type="InterPro" id="IPR025110">
    <property type="entry name" value="AMP-bd_C"/>
</dbReference>
<evidence type="ECO:0000313" key="7">
    <source>
        <dbReference type="Proteomes" id="UP000469670"/>
    </source>
</evidence>
<dbReference type="InterPro" id="IPR010071">
    <property type="entry name" value="AA_adenyl_dom"/>
</dbReference>
<protein>
    <submittedName>
        <fullName evidence="6">Amino acid adenylation domain-containing protein</fullName>
    </submittedName>
</protein>
<dbReference type="Gene3D" id="3.30.559.10">
    <property type="entry name" value="Chloramphenicol acetyltransferase-like domain"/>
    <property type="match status" value="1"/>
</dbReference>
<feature type="non-terminal residue" evidence="6">
    <location>
        <position position="1"/>
    </location>
</feature>
<dbReference type="GO" id="GO:0044550">
    <property type="term" value="P:secondary metabolite biosynthetic process"/>
    <property type="evidence" value="ECO:0007669"/>
    <property type="project" value="TreeGrafter"/>
</dbReference>
<dbReference type="InterPro" id="IPR045851">
    <property type="entry name" value="AMP-bd_C_sf"/>
</dbReference>
<organism evidence="6 7">
    <name type="scientific">Streptomyces parvus</name>
    <dbReference type="NCBI Taxonomy" id="66428"/>
    <lineage>
        <taxon>Bacteria</taxon>
        <taxon>Bacillati</taxon>
        <taxon>Actinomycetota</taxon>
        <taxon>Actinomycetes</taxon>
        <taxon>Kitasatosporales</taxon>
        <taxon>Streptomycetaceae</taxon>
        <taxon>Streptomyces</taxon>
    </lineage>
</organism>
<evidence type="ECO:0000259" key="5">
    <source>
        <dbReference type="PROSITE" id="PS50075"/>
    </source>
</evidence>
<dbReference type="FunFam" id="1.10.1200.10:FF:000005">
    <property type="entry name" value="Nonribosomal peptide synthetase 1"/>
    <property type="match status" value="1"/>
</dbReference>
<dbReference type="Gene3D" id="1.10.1200.10">
    <property type="entry name" value="ACP-like"/>
    <property type="match status" value="4"/>
</dbReference>
<dbReference type="GO" id="GO:0003824">
    <property type="term" value="F:catalytic activity"/>
    <property type="evidence" value="ECO:0007669"/>
    <property type="project" value="InterPro"/>
</dbReference>
<evidence type="ECO:0000313" key="6">
    <source>
        <dbReference type="EMBL" id="NEC24120.1"/>
    </source>
</evidence>
<dbReference type="EMBL" id="JAAGMP010001717">
    <property type="protein sequence ID" value="NEC24120.1"/>
    <property type="molecule type" value="Genomic_DNA"/>
</dbReference>
<dbReference type="InterPro" id="IPR009081">
    <property type="entry name" value="PP-bd_ACP"/>
</dbReference>
<proteinExistence type="inferred from homology"/>
<dbReference type="Gene3D" id="3.30.300.30">
    <property type="match status" value="2"/>
</dbReference>
<dbReference type="Pfam" id="PF13193">
    <property type="entry name" value="AMP-binding_C"/>
    <property type="match status" value="1"/>
</dbReference>
<dbReference type="SUPFAM" id="SSF52777">
    <property type="entry name" value="CoA-dependent acyltransferases"/>
    <property type="match status" value="2"/>
</dbReference>
<dbReference type="GO" id="GO:0043041">
    <property type="term" value="P:amino acid activation for nonribosomal peptide biosynthetic process"/>
    <property type="evidence" value="ECO:0007669"/>
    <property type="project" value="TreeGrafter"/>
</dbReference>
<dbReference type="Pfam" id="PF00501">
    <property type="entry name" value="AMP-binding"/>
    <property type="match status" value="1"/>
</dbReference>
<comment type="similarity">
    <text evidence="2">Belongs to the ATP-dependent AMP-binding enzyme family.</text>
</comment>
<dbReference type="InterPro" id="IPR001242">
    <property type="entry name" value="Condensation_dom"/>
</dbReference>
<dbReference type="Pfam" id="PF00668">
    <property type="entry name" value="Condensation"/>
    <property type="match status" value="2"/>
</dbReference>
<comment type="cofactor">
    <cofactor evidence="1">
        <name>pantetheine 4'-phosphate</name>
        <dbReference type="ChEBI" id="CHEBI:47942"/>
    </cofactor>
</comment>
<reference evidence="6 7" key="1">
    <citation type="submission" date="2020-01" db="EMBL/GenBank/DDBJ databases">
        <title>Insect and environment-associated Actinomycetes.</title>
        <authorList>
            <person name="Currrie C."/>
            <person name="Chevrette M."/>
            <person name="Carlson C."/>
            <person name="Stubbendieck R."/>
            <person name="Wendt-Pienkowski E."/>
        </authorList>
    </citation>
    <scope>NUCLEOTIDE SEQUENCE [LARGE SCALE GENOMIC DNA]</scope>
    <source>
        <strain evidence="6 7">SID7590</strain>
    </source>
</reference>
<dbReference type="Pfam" id="PF00550">
    <property type="entry name" value="PP-binding"/>
    <property type="match status" value="4"/>
</dbReference>
<keyword evidence="4" id="KW-0597">Phosphoprotein</keyword>
<dbReference type="SUPFAM" id="SSF47336">
    <property type="entry name" value="ACP-like"/>
    <property type="match status" value="4"/>
</dbReference>
<evidence type="ECO:0000256" key="2">
    <source>
        <dbReference type="ARBA" id="ARBA00006432"/>
    </source>
</evidence>
<dbReference type="NCBIfam" id="TIGR01733">
    <property type="entry name" value="AA-adenyl-dom"/>
    <property type="match status" value="1"/>
</dbReference>
<feature type="domain" description="Carrier" evidence="5">
    <location>
        <begin position="1186"/>
        <end position="1260"/>
    </location>
</feature>
<dbReference type="GO" id="GO:0008610">
    <property type="term" value="P:lipid biosynthetic process"/>
    <property type="evidence" value="ECO:0007669"/>
    <property type="project" value="UniProtKB-ARBA"/>
</dbReference>
<dbReference type="InterPro" id="IPR020845">
    <property type="entry name" value="AMP-binding_CS"/>
</dbReference>
<dbReference type="SUPFAM" id="SSF56801">
    <property type="entry name" value="Acetyl-CoA synthetase-like"/>
    <property type="match status" value="2"/>
</dbReference>
<dbReference type="RefSeq" id="WP_164208540.1">
    <property type="nucleotide sequence ID" value="NZ_JAAGMP010001717.1"/>
</dbReference>
<evidence type="ECO:0000256" key="1">
    <source>
        <dbReference type="ARBA" id="ARBA00001957"/>
    </source>
</evidence>
<dbReference type="PROSITE" id="PS00455">
    <property type="entry name" value="AMP_BINDING"/>
    <property type="match status" value="1"/>
</dbReference>
<accession>A0A7K3S9E5</accession>
<dbReference type="Gene3D" id="2.30.38.10">
    <property type="entry name" value="Luciferase, Domain 3"/>
    <property type="match status" value="1"/>
</dbReference>
<evidence type="ECO:0000256" key="4">
    <source>
        <dbReference type="ARBA" id="ARBA00022553"/>
    </source>
</evidence>
<dbReference type="InterPro" id="IPR036736">
    <property type="entry name" value="ACP-like_sf"/>
</dbReference>
<dbReference type="GO" id="GO:0005829">
    <property type="term" value="C:cytosol"/>
    <property type="evidence" value="ECO:0007669"/>
    <property type="project" value="TreeGrafter"/>
</dbReference>
<feature type="domain" description="Carrier" evidence="5">
    <location>
        <begin position="57"/>
        <end position="131"/>
    </location>
</feature>
<dbReference type="InterPro" id="IPR000873">
    <property type="entry name" value="AMP-dep_synth/lig_dom"/>
</dbReference>
<dbReference type="CDD" id="cd05930">
    <property type="entry name" value="A_NRPS"/>
    <property type="match status" value="1"/>
</dbReference>
<feature type="domain" description="Carrier" evidence="5">
    <location>
        <begin position="1114"/>
        <end position="1188"/>
    </location>
</feature>
<dbReference type="Proteomes" id="UP000469670">
    <property type="component" value="Unassembled WGS sequence"/>
</dbReference>
<dbReference type="PANTHER" id="PTHR45527:SF1">
    <property type="entry name" value="FATTY ACID SYNTHASE"/>
    <property type="match status" value="1"/>
</dbReference>
<dbReference type="InterPro" id="IPR020806">
    <property type="entry name" value="PKS_PP-bd"/>
</dbReference>
<dbReference type="GO" id="GO:0031177">
    <property type="term" value="F:phosphopantetheine binding"/>
    <property type="evidence" value="ECO:0007669"/>
    <property type="project" value="InterPro"/>
</dbReference>
<dbReference type="SMART" id="SM00823">
    <property type="entry name" value="PKS_PP"/>
    <property type="match status" value="4"/>
</dbReference>